<feature type="domain" description="Late embryogenesis abundant protein LEA-2 subgroup" evidence="6">
    <location>
        <begin position="106"/>
        <end position="168"/>
    </location>
</feature>
<feature type="transmembrane region" description="Helical" evidence="5">
    <location>
        <begin position="48"/>
        <end position="71"/>
    </location>
</feature>
<evidence type="ECO:0000259" key="6">
    <source>
        <dbReference type="Pfam" id="PF03168"/>
    </source>
</evidence>
<dbReference type="GO" id="GO:0098542">
    <property type="term" value="P:defense response to other organism"/>
    <property type="evidence" value="ECO:0007669"/>
    <property type="project" value="InterPro"/>
</dbReference>
<evidence type="ECO:0000256" key="5">
    <source>
        <dbReference type="SAM" id="Phobius"/>
    </source>
</evidence>
<dbReference type="Pfam" id="PF03168">
    <property type="entry name" value="LEA_2"/>
    <property type="match status" value="1"/>
</dbReference>
<dbReference type="Proteomes" id="UP000585474">
    <property type="component" value="Unassembled WGS sequence"/>
</dbReference>
<dbReference type="PANTHER" id="PTHR31234:SF72">
    <property type="entry name" value="NDR1_HIN1-LIKE PROTEIN 6"/>
    <property type="match status" value="1"/>
</dbReference>
<comment type="subcellular location">
    <subcellularLocation>
        <location evidence="1">Membrane</location>
        <topology evidence="1">Single-pass membrane protein</topology>
    </subcellularLocation>
</comment>
<evidence type="ECO:0000256" key="3">
    <source>
        <dbReference type="ARBA" id="ARBA00022989"/>
    </source>
</evidence>
<name>A0A7J0DRY8_9ERIC</name>
<dbReference type="PANTHER" id="PTHR31234">
    <property type="entry name" value="LATE EMBRYOGENESIS ABUNDANT (LEA) HYDROXYPROLINE-RICH GLYCOPROTEIN FAMILY"/>
    <property type="match status" value="1"/>
</dbReference>
<keyword evidence="3 5" id="KW-1133">Transmembrane helix</keyword>
<evidence type="ECO:0000313" key="7">
    <source>
        <dbReference type="EMBL" id="GFS41104.1"/>
    </source>
</evidence>
<organism evidence="7 8">
    <name type="scientific">Actinidia rufa</name>
    <dbReference type="NCBI Taxonomy" id="165716"/>
    <lineage>
        <taxon>Eukaryota</taxon>
        <taxon>Viridiplantae</taxon>
        <taxon>Streptophyta</taxon>
        <taxon>Embryophyta</taxon>
        <taxon>Tracheophyta</taxon>
        <taxon>Spermatophyta</taxon>
        <taxon>Magnoliopsida</taxon>
        <taxon>eudicotyledons</taxon>
        <taxon>Gunneridae</taxon>
        <taxon>Pentapetalae</taxon>
        <taxon>asterids</taxon>
        <taxon>Ericales</taxon>
        <taxon>Actinidiaceae</taxon>
        <taxon>Actinidia</taxon>
    </lineage>
</organism>
<evidence type="ECO:0000256" key="1">
    <source>
        <dbReference type="ARBA" id="ARBA00004167"/>
    </source>
</evidence>
<dbReference type="EMBL" id="BJWL01000363">
    <property type="protein sequence ID" value="GFS41104.1"/>
    <property type="molecule type" value="Genomic_DNA"/>
</dbReference>
<proteinExistence type="predicted"/>
<dbReference type="GO" id="GO:0005886">
    <property type="term" value="C:plasma membrane"/>
    <property type="evidence" value="ECO:0007669"/>
    <property type="project" value="TreeGrafter"/>
</dbReference>
<evidence type="ECO:0000256" key="2">
    <source>
        <dbReference type="ARBA" id="ARBA00022692"/>
    </source>
</evidence>
<keyword evidence="2 5" id="KW-0812">Transmembrane</keyword>
<protein>
    <recommendedName>
        <fullName evidence="6">Late embryogenesis abundant protein LEA-2 subgroup domain-containing protein</fullName>
    </recommendedName>
</protein>
<evidence type="ECO:0000256" key="4">
    <source>
        <dbReference type="ARBA" id="ARBA00023136"/>
    </source>
</evidence>
<comment type="caution">
    <text evidence="7">The sequence shown here is derived from an EMBL/GenBank/DDBJ whole genome shotgun (WGS) entry which is preliminary data.</text>
</comment>
<gene>
    <name evidence="7" type="ORF">Acr_00g0072340</name>
</gene>
<dbReference type="InterPro" id="IPR044839">
    <property type="entry name" value="NDR1-like"/>
</dbReference>
<accession>A0A7J0DRY8</accession>
<dbReference type="InterPro" id="IPR004864">
    <property type="entry name" value="LEA_2"/>
</dbReference>
<sequence>MSSAPPPPYVVLSENSGSLQPPPYRRNVPRYQSTHHHKSGRGRRCLKCVCCCYCFLFLFLFLISSLVLYFYTFYKPQIPTYQVQDLDVQSFDLQPDFSLLTEFLVTVRAENPNENIGFIYGKDSAVTVSYKDSTLCTGNLPSFHQGHKNITMIKVLLRGKSEFGSGLQETLMQNKNSGHIPLLVEVNMPVSIVVAEIPTRQFTVFVNCSLVVDNLSPNKKIGILSSEYDVGYSLRV</sequence>
<keyword evidence="4 5" id="KW-0472">Membrane</keyword>
<dbReference type="AlphaFoldDB" id="A0A7J0DRY8"/>
<keyword evidence="8" id="KW-1185">Reference proteome</keyword>
<reference evidence="8" key="1">
    <citation type="submission" date="2019-07" db="EMBL/GenBank/DDBJ databases">
        <title>De Novo Assembly of kiwifruit Actinidia rufa.</title>
        <authorList>
            <person name="Sugita-Konishi S."/>
            <person name="Sato K."/>
            <person name="Mori E."/>
            <person name="Abe Y."/>
            <person name="Kisaki G."/>
            <person name="Hamano K."/>
            <person name="Suezawa K."/>
            <person name="Otani M."/>
            <person name="Fukuda T."/>
            <person name="Manabe T."/>
            <person name="Gomi K."/>
            <person name="Tabuchi M."/>
            <person name="Akimitsu K."/>
            <person name="Kataoka I."/>
        </authorList>
    </citation>
    <scope>NUCLEOTIDE SEQUENCE [LARGE SCALE GENOMIC DNA]</scope>
    <source>
        <strain evidence="8">cv. Fuchu</strain>
    </source>
</reference>
<evidence type="ECO:0000313" key="8">
    <source>
        <dbReference type="Proteomes" id="UP000585474"/>
    </source>
</evidence>
<dbReference type="OrthoDB" id="778052at2759"/>